<dbReference type="InterPro" id="IPR012337">
    <property type="entry name" value="RNaseH-like_sf"/>
</dbReference>
<evidence type="ECO:0000313" key="2">
    <source>
        <dbReference type="Proteomes" id="UP000017396"/>
    </source>
</evidence>
<dbReference type="AlphaFoldDB" id="U5QG48"/>
<organism evidence="1 2">
    <name type="scientific">Gloeobacter kilaueensis (strain ATCC BAA-2537 / CCAP 1431/1 / ULC 316 / JS1)</name>
    <dbReference type="NCBI Taxonomy" id="1183438"/>
    <lineage>
        <taxon>Bacteria</taxon>
        <taxon>Bacillati</taxon>
        <taxon>Cyanobacteriota</taxon>
        <taxon>Cyanophyceae</taxon>
        <taxon>Gloeobacterales</taxon>
        <taxon>Gloeobacteraceae</taxon>
        <taxon>Gloeobacter</taxon>
    </lineage>
</organism>
<reference evidence="1 2" key="1">
    <citation type="journal article" date="2013" name="PLoS ONE">
        <title>Cultivation and Complete Genome Sequencing of Gloeobacter kilaueensis sp. nov., from a Lava Cave in Kilauea Caldera, Hawai'i.</title>
        <authorList>
            <person name="Saw J.H."/>
            <person name="Schatz M."/>
            <person name="Brown M.V."/>
            <person name="Kunkel D.D."/>
            <person name="Foster J.S."/>
            <person name="Shick H."/>
            <person name="Christensen S."/>
            <person name="Hou S."/>
            <person name="Wan X."/>
            <person name="Donachie S.P."/>
        </authorList>
    </citation>
    <scope>NUCLEOTIDE SEQUENCE [LARGE SCALE GENOMIC DNA]</scope>
    <source>
        <strain evidence="2">JS</strain>
    </source>
</reference>
<evidence type="ECO:0000313" key="1">
    <source>
        <dbReference type="EMBL" id="AGY57937.1"/>
    </source>
</evidence>
<accession>U5QG48</accession>
<dbReference type="EMBL" id="CP003587">
    <property type="protein sequence ID" value="AGY57937.1"/>
    <property type="molecule type" value="Genomic_DNA"/>
</dbReference>
<proteinExistence type="predicted"/>
<name>U5QG48_GLOK1</name>
<sequence length="87" mass="9786">MKTRFLPEPELQFGNDGKHIDIRFGLMQYGPLIQNDELRKEILIGIVGTNKTIEAVIHWFAVIQGGIEGKQSNKSNRNCSGAGFRDQ</sequence>
<protein>
    <submittedName>
        <fullName evidence="1">Uncharacterized protein</fullName>
    </submittedName>
</protein>
<dbReference type="STRING" id="1183438.GKIL_1691"/>
<gene>
    <name evidence="1" type="ORF">GKIL_1691</name>
</gene>
<dbReference type="KEGG" id="glj:GKIL_1691"/>
<dbReference type="OrthoDB" id="530017at2"/>
<dbReference type="RefSeq" id="WP_023173056.1">
    <property type="nucleotide sequence ID" value="NC_022600.1"/>
</dbReference>
<dbReference type="Proteomes" id="UP000017396">
    <property type="component" value="Chromosome"/>
</dbReference>
<keyword evidence="2" id="KW-1185">Reference proteome</keyword>
<dbReference type="SUPFAM" id="SSF53098">
    <property type="entry name" value="Ribonuclease H-like"/>
    <property type="match status" value="1"/>
</dbReference>
<dbReference type="HOGENOM" id="CLU_2478948_0_0_3"/>